<evidence type="ECO:0000313" key="2">
    <source>
        <dbReference type="EMBL" id="KAK5704176.1"/>
    </source>
</evidence>
<dbReference type="SUPFAM" id="SSF55729">
    <property type="entry name" value="Acyl-CoA N-acyltransferases (Nat)"/>
    <property type="match status" value="1"/>
</dbReference>
<dbReference type="InterPro" id="IPR016181">
    <property type="entry name" value="Acyl_CoA_acyltransferase"/>
</dbReference>
<gene>
    <name evidence="2" type="ORF">LTR97_003189</name>
</gene>
<evidence type="ECO:0000259" key="1">
    <source>
        <dbReference type="PROSITE" id="PS51186"/>
    </source>
</evidence>
<dbReference type="Proteomes" id="UP001310594">
    <property type="component" value="Unassembled WGS sequence"/>
</dbReference>
<name>A0AAN7VUI8_9PEZI</name>
<evidence type="ECO:0000313" key="3">
    <source>
        <dbReference type="Proteomes" id="UP001310594"/>
    </source>
</evidence>
<reference evidence="2" key="1">
    <citation type="submission" date="2023-08" db="EMBL/GenBank/DDBJ databases">
        <title>Black Yeasts Isolated from many extreme environments.</title>
        <authorList>
            <person name="Coleine C."/>
            <person name="Stajich J.E."/>
            <person name="Selbmann L."/>
        </authorList>
    </citation>
    <scope>NUCLEOTIDE SEQUENCE</scope>
    <source>
        <strain evidence="2">CCFEE 5810</strain>
    </source>
</reference>
<dbReference type="CDD" id="cd04301">
    <property type="entry name" value="NAT_SF"/>
    <property type="match status" value="1"/>
</dbReference>
<dbReference type="InterPro" id="IPR000182">
    <property type="entry name" value="GNAT_dom"/>
</dbReference>
<comment type="caution">
    <text evidence="2">The sequence shown here is derived from an EMBL/GenBank/DDBJ whole genome shotgun (WGS) entry which is preliminary data.</text>
</comment>
<accession>A0AAN7VUI8</accession>
<sequence>MAHLPPPVFYDPSRHQPVLHQMAQMHADCVIQDGTLATFLPDPSTGKMDIPKILKHWQSLSTEVERRSRVIILQFVDEAESELMGFVSLSMPFSETGPFRGGVEKLLVSPQHRKKGVARRVMKRLEDVAVEKGRTVLVLDTIIGSGAEYVYPKLGYTEVGIIPKYGIHPHTRELMDEMLFYKDLR</sequence>
<feature type="domain" description="N-acetyltransferase" evidence="1">
    <location>
        <begin position="37"/>
        <end position="183"/>
    </location>
</feature>
<dbReference type="Pfam" id="PF00583">
    <property type="entry name" value="Acetyltransf_1"/>
    <property type="match status" value="1"/>
</dbReference>
<dbReference type="Gene3D" id="3.40.630.30">
    <property type="match status" value="1"/>
</dbReference>
<proteinExistence type="predicted"/>
<dbReference type="GO" id="GO:0016747">
    <property type="term" value="F:acyltransferase activity, transferring groups other than amino-acyl groups"/>
    <property type="evidence" value="ECO:0007669"/>
    <property type="project" value="InterPro"/>
</dbReference>
<dbReference type="PROSITE" id="PS51186">
    <property type="entry name" value="GNAT"/>
    <property type="match status" value="1"/>
</dbReference>
<organism evidence="2 3">
    <name type="scientific">Elasticomyces elasticus</name>
    <dbReference type="NCBI Taxonomy" id="574655"/>
    <lineage>
        <taxon>Eukaryota</taxon>
        <taxon>Fungi</taxon>
        <taxon>Dikarya</taxon>
        <taxon>Ascomycota</taxon>
        <taxon>Pezizomycotina</taxon>
        <taxon>Dothideomycetes</taxon>
        <taxon>Dothideomycetidae</taxon>
        <taxon>Mycosphaerellales</taxon>
        <taxon>Teratosphaeriaceae</taxon>
        <taxon>Elasticomyces</taxon>
    </lineage>
</organism>
<protein>
    <recommendedName>
        <fullName evidence="1">N-acetyltransferase domain-containing protein</fullName>
    </recommendedName>
</protein>
<dbReference type="AlphaFoldDB" id="A0AAN7VUI8"/>
<dbReference type="EMBL" id="JAVRQU010000004">
    <property type="protein sequence ID" value="KAK5704176.1"/>
    <property type="molecule type" value="Genomic_DNA"/>
</dbReference>